<comment type="caution">
    <text evidence="1">The sequence shown here is derived from an EMBL/GenBank/DDBJ whole genome shotgun (WGS) entry which is preliminary data.</text>
</comment>
<feature type="non-terminal residue" evidence="1">
    <location>
        <position position="1"/>
    </location>
</feature>
<organism evidence="1 2">
    <name type="scientific">Pristionchus entomophagus</name>
    <dbReference type="NCBI Taxonomy" id="358040"/>
    <lineage>
        <taxon>Eukaryota</taxon>
        <taxon>Metazoa</taxon>
        <taxon>Ecdysozoa</taxon>
        <taxon>Nematoda</taxon>
        <taxon>Chromadorea</taxon>
        <taxon>Rhabditida</taxon>
        <taxon>Rhabditina</taxon>
        <taxon>Diplogasteromorpha</taxon>
        <taxon>Diplogasteroidea</taxon>
        <taxon>Neodiplogasteridae</taxon>
        <taxon>Pristionchus</taxon>
    </lineage>
</organism>
<reference evidence="1" key="1">
    <citation type="submission" date="2023-10" db="EMBL/GenBank/DDBJ databases">
        <title>Genome assembly of Pristionchus species.</title>
        <authorList>
            <person name="Yoshida K."/>
            <person name="Sommer R.J."/>
        </authorList>
    </citation>
    <scope>NUCLEOTIDE SEQUENCE</scope>
    <source>
        <strain evidence="1">RS0144</strain>
    </source>
</reference>
<keyword evidence="2" id="KW-1185">Reference proteome</keyword>
<dbReference type="AlphaFoldDB" id="A0AAV5TWW4"/>
<dbReference type="EMBL" id="BTSX01000005">
    <property type="protein sequence ID" value="GMS98956.1"/>
    <property type="molecule type" value="Genomic_DNA"/>
</dbReference>
<gene>
    <name evidence="1" type="ORF">PENTCL1PPCAC_21131</name>
</gene>
<evidence type="ECO:0000313" key="2">
    <source>
        <dbReference type="Proteomes" id="UP001432027"/>
    </source>
</evidence>
<dbReference type="Proteomes" id="UP001432027">
    <property type="component" value="Unassembled WGS sequence"/>
</dbReference>
<evidence type="ECO:0000313" key="1">
    <source>
        <dbReference type="EMBL" id="GMS98956.1"/>
    </source>
</evidence>
<sequence length="160" mass="18509">ATDSIMSEVGRNLIKNFFEVTSNSYHLELYIPSEVVTTPRISRIHHDFHQLIKGLNRLSSNTTVSRIHLGITANEHNCRIIEELSNFMTSELFVYQMNLQFFPPLFNLSILRNFTQNVRNISIKRASTFITAQDLCTLRKIMLEGECKLMWFSVVPTSLL</sequence>
<protein>
    <submittedName>
        <fullName evidence="1">Uncharacterized protein</fullName>
    </submittedName>
</protein>
<name>A0AAV5TWW4_9BILA</name>
<accession>A0AAV5TWW4</accession>
<proteinExistence type="predicted"/>